<reference evidence="4 5" key="1">
    <citation type="submission" date="2018-09" db="EMBL/GenBank/DDBJ databases">
        <title>Discovery and Ecogenomic Context for Candidatus Cryosericales, a Global Caldiserica Order Active in Thawing Permafrost.</title>
        <authorList>
            <person name="Martinez M.A."/>
            <person name="Woodcroft B.J."/>
            <person name="Ignacio Espinoza J.C."/>
            <person name="Zayed A."/>
            <person name="Singleton C.M."/>
            <person name="Boyd J."/>
            <person name="Li Y.-F."/>
            <person name="Purvine S."/>
            <person name="Maughan H."/>
            <person name="Hodgkins S.B."/>
            <person name="Anderson D."/>
            <person name="Sederholm M."/>
            <person name="Temperton B."/>
            <person name="Saleska S.R."/>
            <person name="Tyson G.W."/>
            <person name="Rich V.I."/>
        </authorList>
    </citation>
    <scope>NUCLEOTIDE SEQUENCE [LARGE SCALE GENOMIC DNA]</scope>
    <source>
        <strain evidence="4 5">SMC6</strain>
    </source>
</reference>
<dbReference type="SMART" id="SM00028">
    <property type="entry name" value="TPR"/>
    <property type="match status" value="2"/>
</dbReference>
<evidence type="ECO:0000256" key="2">
    <source>
        <dbReference type="ARBA" id="ARBA00022803"/>
    </source>
</evidence>
<keyword evidence="5" id="KW-1185">Reference proteome</keyword>
<dbReference type="Pfam" id="PF00515">
    <property type="entry name" value="TPR_1"/>
    <property type="match status" value="1"/>
</dbReference>
<comment type="caution">
    <text evidence="4">The sequence shown here is derived from an EMBL/GenBank/DDBJ whole genome shotgun (WGS) entry which is preliminary data.</text>
</comment>
<sequence>ALKLDPRNAITWSNKGASLDSLGRHEEAIVCYDEALRLDPRDAVTWSNKALAEDRLSRWREAVHSFQQFMTLAPAEDTEHIEYARKHLRELEGK</sequence>
<dbReference type="PANTHER" id="PTHR44943">
    <property type="entry name" value="CELLULOSE SYNTHASE OPERON PROTEIN C"/>
    <property type="match status" value="1"/>
</dbReference>
<dbReference type="SUPFAM" id="SSF48452">
    <property type="entry name" value="TPR-like"/>
    <property type="match status" value="1"/>
</dbReference>
<dbReference type="PROSITE" id="PS50005">
    <property type="entry name" value="TPR"/>
    <property type="match status" value="1"/>
</dbReference>
<accession>A0A398D6N2</accession>
<keyword evidence="2 3" id="KW-0802">TPR repeat</keyword>
<name>A0A398D6N2_9BACT</name>
<dbReference type="AlphaFoldDB" id="A0A398D6N2"/>
<dbReference type="InterPro" id="IPR011990">
    <property type="entry name" value="TPR-like_helical_dom_sf"/>
</dbReference>
<dbReference type="RefSeq" id="WP_119175789.1">
    <property type="nucleotide sequence ID" value="NZ_QXIT01000130.1"/>
</dbReference>
<keyword evidence="1" id="KW-0677">Repeat</keyword>
<feature type="repeat" description="TPR" evidence="3">
    <location>
        <begin position="9"/>
        <end position="42"/>
    </location>
</feature>
<dbReference type="Gene3D" id="1.25.40.10">
    <property type="entry name" value="Tetratricopeptide repeat domain"/>
    <property type="match status" value="1"/>
</dbReference>
<dbReference type="EMBL" id="QXIT01000130">
    <property type="protein sequence ID" value="RIE07131.1"/>
    <property type="molecule type" value="Genomic_DNA"/>
</dbReference>
<dbReference type="InterPro" id="IPR051685">
    <property type="entry name" value="Ycf3/AcsC/BcsC/TPR_MFPF"/>
</dbReference>
<dbReference type="PANTHER" id="PTHR44943:SF8">
    <property type="entry name" value="TPR REPEAT-CONTAINING PROTEIN MJ0263"/>
    <property type="match status" value="1"/>
</dbReference>
<gene>
    <name evidence="4" type="ORF">SMC6_07570</name>
</gene>
<proteinExistence type="predicted"/>
<evidence type="ECO:0000313" key="4">
    <source>
        <dbReference type="EMBL" id="RIE07131.1"/>
    </source>
</evidence>
<dbReference type="Proteomes" id="UP000266260">
    <property type="component" value="Unassembled WGS sequence"/>
</dbReference>
<protein>
    <submittedName>
        <fullName evidence="4">Tetratricopeptide repeat protein</fullName>
    </submittedName>
</protein>
<feature type="non-terminal residue" evidence="4">
    <location>
        <position position="1"/>
    </location>
</feature>
<evidence type="ECO:0000256" key="1">
    <source>
        <dbReference type="ARBA" id="ARBA00022737"/>
    </source>
</evidence>
<evidence type="ECO:0000256" key="3">
    <source>
        <dbReference type="PROSITE-ProRule" id="PRU00339"/>
    </source>
</evidence>
<dbReference type="InterPro" id="IPR019734">
    <property type="entry name" value="TPR_rpt"/>
</dbReference>
<organism evidence="4 5">
    <name type="scientific">Candidatus Cryosericum odellii</name>
    <dbReference type="NCBI Taxonomy" id="2290917"/>
    <lineage>
        <taxon>Bacteria</taxon>
        <taxon>Pseudomonadati</taxon>
        <taxon>Caldisericota/Cryosericota group</taxon>
        <taxon>Candidatus Cryosericota</taxon>
        <taxon>Candidatus Cryosericia</taxon>
        <taxon>Candidatus Cryosericales</taxon>
        <taxon>Candidatus Cryosericaceae</taxon>
        <taxon>Candidatus Cryosericum</taxon>
    </lineage>
</organism>
<evidence type="ECO:0000313" key="5">
    <source>
        <dbReference type="Proteomes" id="UP000266260"/>
    </source>
</evidence>